<evidence type="ECO:0000256" key="4">
    <source>
        <dbReference type="ARBA" id="ARBA00023157"/>
    </source>
</evidence>
<dbReference type="PANTHER" id="PTHR15283:SF5">
    <property type="entry name" value="NEUROBLASTOMA SUPPRESSOR OF TUMORIGENICITY 1"/>
    <property type="match status" value="1"/>
</dbReference>
<keyword evidence="3" id="KW-0732">Signal</keyword>
<dbReference type="GO" id="GO:0036122">
    <property type="term" value="F:BMP binding"/>
    <property type="evidence" value="ECO:0007669"/>
    <property type="project" value="TreeGrafter"/>
</dbReference>
<evidence type="ECO:0000256" key="3">
    <source>
        <dbReference type="ARBA" id="ARBA00022729"/>
    </source>
</evidence>
<dbReference type="Pfam" id="PF03045">
    <property type="entry name" value="DAN"/>
    <property type="match status" value="1"/>
</dbReference>
<dbReference type="STRING" id="224129.A0A1W4WQA4"/>
<dbReference type="Gene3D" id="2.10.90.10">
    <property type="entry name" value="Cystine-knot cytokines"/>
    <property type="match status" value="1"/>
</dbReference>
<dbReference type="OrthoDB" id="8196271at2759"/>
<evidence type="ECO:0000313" key="6">
    <source>
        <dbReference type="Proteomes" id="UP000192223"/>
    </source>
</evidence>
<name>A0A1W4WQA4_AGRPL</name>
<comment type="subcellular location">
    <subcellularLocation>
        <location evidence="1">Secreted</location>
    </subcellularLocation>
</comment>
<dbReference type="GO" id="GO:0038098">
    <property type="term" value="P:sequestering of BMP from receptor via BMP binding"/>
    <property type="evidence" value="ECO:0007669"/>
    <property type="project" value="TreeGrafter"/>
</dbReference>
<proteinExistence type="predicted"/>
<evidence type="ECO:0000313" key="7">
    <source>
        <dbReference type="RefSeq" id="XP_018322215.1"/>
    </source>
</evidence>
<keyword evidence="6" id="KW-1185">Reference proteome</keyword>
<reference evidence="7" key="1">
    <citation type="submission" date="2025-08" db="UniProtKB">
        <authorList>
            <consortium name="RefSeq"/>
        </authorList>
    </citation>
    <scope>IDENTIFICATION</scope>
    <source>
        <tissue evidence="7">Entire body</tissue>
    </source>
</reference>
<dbReference type="GeneID" id="108734941"/>
<dbReference type="KEGG" id="apln:108734941"/>
<dbReference type="Proteomes" id="UP000192223">
    <property type="component" value="Unplaced"/>
</dbReference>
<accession>A0A1W4WQA4</accession>
<gene>
    <name evidence="7" type="primary">LOC108734941</name>
</gene>
<dbReference type="GO" id="GO:0048018">
    <property type="term" value="F:receptor ligand activity"/>
    <property type="evidence" value="ECO:0007669"/>
    <property type="project" value="TreeGrafter"/>
</dbReference>
<keyword evidence="2" id="KW-0964">Secreted</keyword>
<evidence type="ECO:0000256" key="1">
    <source>
        <dbReference type="ARBA" id="ARBA00004613"/>
    </source>
</evidence>
<organism evidence="6 7">
    <name type="scientific">Agrilus planipennis</name>
    <name type="common">Emerald ash borer</name>
    <name type="synonym">Agrilus marcopoli</name>
    <dbReference type="NCBI Taxonomy" id="224129"/>
    <lineage>
        <taxon>Eukaryota</taxon>
        <taxon>Metazoa</taxon>
        <taxon>Ecdysozoa</taxon>
        <taxon>Arthropoda</taxon>
        <taxon>Hexapoda</taxon>
        <taxon>Insecta</taxon>
        <taxon>Pterygota</taxon>
        <taxon>Neoptera</taxon>
        <taxon>Endopterygota</taxon>
        <taxon>Coleoptera</taxon>
        <taxon>Polyphaga</taxon>
        <taxon>Elateriformia</taxon>
        <taxon>Buprestoidea</taxon>
        <taxon>Buprestidae</taxon>
        <taxon>Agrilinae</taxon>
        <taxon>Agrilus</taxon>
    </lineage>
</organism>
<dbReference type="InterPro" id="IPR029034">
    <property type="entry name" value="Cystine-knot_cytokine"/>
</dbReference>
<keyword evidence="4" id="KW-1015">Disulfide bond</keyword>
<sequence length="306" mass="34458">MILHTHVCVPKNGLVHCTIFLNLEITSSFQKITPSWCQTTAIKQIVASPGSEPVTIDNNVRVEVCYSYSIPRTRPAEPGELIGPYCDSCKPADSRCYHMTLHDDKNSSKTIQKRVQIITNCSCSSCDRIEAKDCEISDENTSELPSNLFALLHLNTSTEDQSKYSLPELPELLHMSLSEDENHSAIHISDITPEKKELTEPYCNSAIQANPPLLNKEVRGRTLAPADSYAPRSPEPLRELASMKVYASLCLRPSHPYRILEGHNKLENIEMDLARNEDVTSFRFFRFNEHLGILYSYGETGQKNDS</sequence>
<evidence type="ECO:0000259" key="5">
    <source>
        <dbReference type="Pfam" id="PF03045"/>
    </source>
</evidence>
<dbReference type="PANTHER" id="PTHR15283">
    <property type="entry name" value="GREMLIN 1"/>
    <property type="match status" value="1"/>
</dbReference>
<dbReference type="RefSeq" id="XP_018322215.1">
    <property type="nucleotide sequence ID" value="XM_018466713.1"/>
</dbReference>
<feature type="domain" description="DAN" evidence="5">
    <location>
        <begin position="30"/>
        <end position="125"/>
    </location>
</feature>
<evidence type="ECO:0000256" key="2">
    <source>
        <dbReference type="ARBA" id="ARBA00022525"/>
    </source>
</evidence>
<protein>
    <submittedName>
        <fullName evidence="7">Uncharacterized protein LOC108734941</fullName>
    </submittedName>
</protein>
<dbReference type="InParanoid" id="A0A1W4WQA4"/>
<dbReference type="GO" id="GO:0005615">
    <property type="term" value="C:extracellular space"/>
    <property type="evidence" value="ECO:0007669"/>
    <property type="project" value="TreeGrafter"/>
</dbReference>
<dbReference type="InterPro" id="IPR004133">
    <property type="entry name" value="DAN_dom"/>
</dbReference>
<dbReference type="AlphaFoldDB" id="A0A1W4WQA4"/>
<dbReference type="GO" id="GO:0009887">
    <property type="term" value="P:animal organ morphogenesis"/>
    <property type="evidence" value="ECO:0007669"/>
    <property type="project" value="TreeGrafter"/>
</dbReference>